<organism evidence="1 2">
    <name type="scientific">Stieleria neptunia</name>
    <dbReference type="NCBI Taxonomy" id="2527979"/>
    <lineage>
        <taxon>Bacteria</taxon>
        <taxon>Pseudomonadati</taxon>
        <taxon>Planctomycetota</taxon>
        <taxon>Planctomycetia</taxon>
        <taxon>Pirellulales</taxon>
        <taxon>Pirellulaceae</taxon>
        <taxon>Stieleria</taxon>
    </lineage>
</organism>
<protein>
    <submittedName>
        <fullName evidence="1">Uncharacterized protein</fullName>
    </submittedName>
</protein>
<dbReference type="AlphaFoldDB" id="A0A518HIR5"/>
<dbReference type="Proteomes" id="UP000319004">
    <property type="component" value="Chromosome"/>
</dbReference>
<sequence length="98" mass="10536">MIPDRRAVDPPWGFAAENRRGTVEDLHAEPIHGPGAPSGCEVMPFGCVSLLAGGASEVDAFAEARRGWHDACRWRQPNGAIDFGVSRCWRNGASGLSF</sequence>
<name>A0A518HIR5_9BACT</name>
<evidence type="ECO:0000313" key="1">
    <source>
        <dbReference type="EMBL" id="QDV40680.1"/>
    </source>
</evidence>
<keyword evidence="2" id="KW-1185">Reference proteome</keyword>
<dbReference type="EMBL" id="CP037423">
    <property type="protein sequence ID" value="QDV40680.1"/>
    <property type="molecule type" value="Genomic_DNA"/>
</dbReference>
<dbReference type="KEGG" id="snep:Enr13x_05150"/>
<gene>
    <name evidence="1" type="ORF">Enr13x_05150</name>
</gene>
<reference evidence="1 2" key="1">
    <citation type="submission" date="2019-03" db="EMBL/GenBank/DDBJ databases">
        <title>Deep-cultivation of Planctomycetes and their phenomic and genomic characterization uncovers novel biology.</title>
        <authorList>
            <person name="Wiegand S."/>
            <person name="Jogler M."/>
            <person name="Boedeker C."/>
            <person name="Pinto D."/>
            <person name="Vollmers J."/>
            <person name="Rivas-Marin E."/>
            <person name="Kohn T."/>
            <person name="Peeters S.H."/>
            <person name="Heuer A."/>
            <person name="Rast P."/>
            <person name="Oberbeckmann S."/>
            <person name="Bunk B."/>
            <person name="Jeske O."/>
            <person name="Meyerdierks A."/>
            <person name="Storesund J.E."/>
            <person name="Kallscheuer N."/>
            <person name="Luecker S."/>
            <person name="Lage O.M."/>
            <person name="Pohl T."/>
            <person name="Merkel B.J."/>
            <person name="Hornburger P."/>
            <person name="Mueller R.-W."/>
            <person name="Bruemmer F."/>
            <person name="Labrenz M."/>
            <person name="Spormann A.M."/>
            <person name="Op den Camp H."/>
            <person name="Overmann J."/>
            <person name="Amann R."/>
            <person name="Jetten M.S.M."/>
            <person name="Mascher T."/>
            <person name="Medema M.H."/>
            <person name="Devos D.P."/>
            <person name="Kaster A.-K."/>
            <person name="Ovreas L."/>
            <person name="Rohde M."/>
            <person name="Galperin M.Y."/>
            <person name="Jogler C."/>
        </authorList>
    </citation>
    <scope>NUCLEOTIDE SEQUENCE [LARGE SCALE GENOMIC DNA]</scope>
    <source>
        <strain evidence="1 2">Enr13</strain>
    </source>
</reference>
<evidence type="ECO:0000313" key="2">
    <source>
        <dbReference type="Proteomes" id="UP000319004"/>
    </source>
</evidence>
<proteinExistence type="predicted"/>
<accession>A0A518HIR5</accession>